<dbReference type="GO" id="GO:0006351">
    <property type="term" value="P:DNA-templated transcription"/>
    <property type="evidence" value="ECO:0007669"/>
    <property type="project" value="TreeGrafter"/>
</dbReference>
<reference evidence="6 7" key="1">
    <citation type="submission" date="2012-10" db="EMBL/GenBank/DDBJ databases">
        <title>Genome sequencing and analysis of entomopathogenic fungi Beauveria bassiana D1-5.</title>
        <authorList>
            <person name="Li Q."/>
            <person name="Wang L."/>
            <person name="Zhang Z."/>
            <person name="Wang Q."/>
            <person name="Ren J."/>
            <person name="Wang M."/>
            <person name="Xu W."/>
            <person name="Wang J."/>
            <person name="Lu Y."/>
            <person name="Du Q."/>
            <person name="Sun Z."/>
        </authorList>
    </citation>
    <scope>NUCLEOTIDE SEQUENCE [LARGE SCALE GENOMIC DNA]</scope>
    <source>
        <strain evidence="6 7">D1-5</strain>
    </source>
</reference>
<dbReference type="STRING" id="1245745.A0A0A2WJT0"/>
<dbReference type="Gene3D" id="1.10.10.10">
    <property type="entry name" value="Winged helix-like DNA-binding domain superfamily/Winged helix DNA-binding domain"/>
    <property type="match status" value="1"/>
</dbReference>
<dbReference type="GO" id="GO:0043565">
    <property type="term" value="F:sequence-specific DNA binding"/>
    <property type="evidence" value="ECO:0007669"/>
    <property type="project" value="TreeGrafter"/>
</dbReference>
<dbReference type="InterPro" id="IPR000073">
    <property type="entry name" value="AB_hydrolase_1"/>
</dbReference>
<dbReference type="Pfam" id="PF00561">
    <property type="entry name" value="Abhydrolase_1"/>
    <property type="match status" value="1"/>
</dbReference>
<dbReference type="InterPro" id="IPR029058">
    <property type="entry name" value="AB_hydrolase_fold"/>
</dbReference>
<dbReference type="FunFam" id="1.10.10.10:FF:000001">
    <property type="entry name" value="LysR family transcriptional regulator"/>
    <property type="match status" value="1"/>
</dbReference>
<dbReference type="SUPFAM" id="SSF53850">
    <property type="entry name" value="Periplasmic binding protein-like II"/>
    <property type="match status" value="1"/>
</dbReference>
<dbReference type="Proteomes" id="UP000030106">
    <property type="component" value="Unassembled WGS sequence"/>
</dbReference>
<keyword evidence="4" id="KW-0804">Transcription</keyword>
<dbReference type="AlphaFoldDB" id="A0A0A2WJT0"/>
<dbReference type="InterPro" id="IPR036388">
    <property type="entry name" value="WH-like_DNA-bd_sf"/>
</dbReference>
<dbReference type="PANTHER" id="PTHR30537">
    <property type="entry name" value="HTH-TYPE TRANSCRIPTIONAL REGULATOR"/>
    <property type="match status" value="1"/>
</dbReference>
<comment type="caution">
    <text evidence="6">The sequence shown here is derived from an EMBL/GenBank/DDBJ whole genome shotgun (WGS) entry which is preliminary data.</text>
</comment>
<organism evidence="6 7">
    <name type="scientific">Beauveria bassiana D1-5</name>
    <dbReference type="NCBI Taxonomy" id="1245745"/>
    <lineage>
        <taxon>Eukaryota</taxon>
        <taxon>Fungi</taxon>
        <taxon>Dikarya</taxon>
        <taxon>Ascomycota</taxon>
        <taxon>Pezizomycotina</taxon>
        <taxon>Sordariomycetes</taxon>
        <taxon>Hypocreomycetidae</taxon>
        <taxon>Hypocreales</taxon>
        <taxon>Cordycipitaceae</taxon>
        <taxon>Beauveria</taxon>
    </lineage>
</organism>
<evidence type="ECO:0000256" key="1">
    <source>
        <dbReference type="ARBA" id="ARBA00009437"/>
    </source>
</evidence>
<dbReference type="Pfam" id="PF03466">
    <property type="entry name" value="LysR_substrate"/>
    <property type="match status" value="1"/>
</dbReference>
<proteinExistence type="inferred from homology"/>
<evidence type="ECO:0000256" key="4">
    <source>
        <dbReference type="ARBA" id="ARBA00023163"/>
    </source>
</evidence>
<dbReference type="InterPro" id="IPR036390">
    <property type="entry name" value="WH_DNA-bd_sf"/>
</dbReference>
<evidence type="ECO:0000313" key="6">
    <source>
        <dbReference type="EMBL" id="KGQ13364.1"/>
    </source>
</evidence>
<dbReference type="PROSITE" id="PS50931">
    <property type="entry name" value="HTH_LYSR"/>
    <property type="match status" value="1"/>
</dbReference>
<dbReference type="FunFam" id="3.40.190.290:FF:000001">
    <property type="entry name" value="Transcriptional regulator, LysR family"/>
    <property type="match status" value="1"/>
</dbReference>
<dbReference type="EMBL" id="ANFO01000044">
    <property type="protein sequence ID" value="KGQ13364.1"/>
    <property type="molecule type" value="Genomic_DNA"/>
</dbReference>
<feature type="domain" description="HTH lysR-type" evidence="5">
    <location>
        <begin position="295"/>
        <end position="352"/>
    </location>
</feature>
<dbReference type="SUPFAM" id="SSF46785">
    <property type="entry name" value="Winged helix' DNA-binding domain"/>
    <property type="match status" value="1"/>
</dbReference>
<keyword evidence="3" id="KW-0238">DNA-binding</keyword>
<dbReference type="GO" id="GO:0003700">
    <property type="term" value="F:DNA-binding transcription factor activity"/>
    <property type="evidence" value="ECO:0007669"/>
    <property type="project" value="InterPro"/>
</dbReference>
<evidence type="ECO:0000259" key="5">
    <source>
        <dbReference type="PROSITE" id="PS50931"/>
    </source>
</evidence>
<sequence>MKENADFIRGRGESPFIRGFRLIDVTLENGITLRAAVGGQGEPLVLLHGHPQNHVTWRKIAPALAQHFTVIMPDIRGYGDSAKPTSDEDHRGYSKREMAKDIVLLVAQLGFRDGFAFMGHDRGARVGHRLALDYPALVKRSIFIDIAPTATMYALTDKTFATRYFWWFFLIQSSPVPEKMIAADPEFFLRKHIDGQLKTPGATEPEVFAEYLRCYQHPDTLRAICEDYRASATIDLEDDEADKHLRISTPLLVLWGEKGTVGQLYDVPATWQEKALDVQDGRPMSPNETPRAAWPLVEDLNVFVTVVRKESFANAAAELGLSPSYVSKRIALLEKSLGMRLFHRSARAIHLTSDGHKALSGALSVLESMGDFVSELAAWRDTLEGNIQMSCSFGFGSTYMPDALSALAERYPALNIKLTLTDRVVDLIEEGVDIEIRVGDDIKDLYITRQLSTNNRVLCAAPDYLAKHGTPGRIADLKSHKCLVIQERSAQFGVWPLTDGTDSVQAHVSSQLSSNNGSVVLSWALKGHGIILRSQWEVQRHIARGELVQILPDCEAKGLY</sequence>
<evidence type="ECO:0000256" key="3">
    <source>
        <dbReference type="ARBA" id="ARBA00023125"/>
    </source>
</evidence>
<dbReference type="InterPro" id="IPR000847">
    <property type="entry name" value="LysR_HTH_N"/>
</dbReference>
<accession>A0A0A2WJT0</accession>
<dbReference type="InterPro" id="IPR058163">
    <property type="entry name" value="LysR-type_TF_proteobact-type"/>
</dbReference>
<dbReference type="Gene3D" id="3.40.190.290">
    <property type="match status" value="1"/>
</dbReference>
<dbReference type="Pfam" id="PF00126">
    <property type="entry name" value="HTH_1"/>
    <property type="match status" value="1"/>
</dbReference>
<evidence type="ECO:0000313" key="7">
    <source>
        <dbReference type="Proteomes" id="UP000030106"/>
    </source>
</evidence>
<keyword evidence="2" id="KW-0805">Transcription regulation</keyword>
<evidence type="ECO:0000256" key="2">
    <source>
        <dbReference type="ARBA" id="ARBA00023015"/>
    </source>
</evidence>
<comment type="similarity">
    <text evidence="1">Belongs to the LysR transcriptional regulatory family.</text>
</comment>
<gene>
    <name evidence="6" type="ORF">BBAD15_g900</name>
</gene>
<dbReference type="Gene3D" id="3.40.50.1820">
    <property type="entry name" value="alpha/beta hydrolase"/>
    <property type="match status" value="1"/>
</dbReference>
<dbReference type="HOGENOM" id="CLU_486574_0_0_1"/>
<protein>
    <submittedName>
        <fullName evidence="6">HTH-type transcriptional activator ttdR</fullName>
    </submittedName>
</protein>
<name>A0A0A2WJT0_BEABA</name>
<dbReference type="InterPro" id="IPR005119">
    <property type="entry name" value="LysR_subst-bd"/>
</dbReference>
<dbReference type="PANTHER" id="PTHR30537:SF5">
    <property type="entry name" value="HTH-TYPE TRANSCRIPTIONAL ACTIVATOR TTDR-RELATED"/>
    <property type="match status" value="1"/>
</dbReference>
<dbReference type="SUPFAM" id="SSF53474">
    <property type="entry name" value="alpha/beta-Hydrolases"/>
    <property type="match status" value="1"/>
</dbReference>